<feature type="domain" description="Recombinase zinc beta ribbon" evidence="2">
    <location>
        <begin position="88"/>
        <end position="140"/>
    </location>
</feature>
<sequence>MTNPRYTGRQVWNKQRKREILIDVHDVTLGHETKMTWNPQDTWVWSSEIVNPQIIDEETFTAAQQMLAARGRGRTSHKPHRHRHPYVLRGVLYCGICNRRMQGQRNHGAAYYRCRFPEEYALANRVQHPRNVYLREDVLLPALDRWVGRYFAPHRRTETIAAIAAAQGGDGEDTTSALARHAIAECDRKLARYRAALDALDEDTDPAVIARWITEIQQQRAAAEAQLRQTPRQIHLTHDQITNLVNQLGDHTQAIATADPARKADLYTKLGLRLTYHPAEQTVRAEAHLDTRTAWENGSCPRGDLNPHAP</sequence>
<dbReference type="PANTHER" id="PTHR30461:SF23">
    <property type="entry name" value="DNA RECOMBINASE-RELATED"/>
    <property type="match status" value="1"/>
</dbReference>
<dbReference type="Pfam" id="PF13408">
    <property type="entry name" value="Zn_ribbon_recom"/>
    <property type="match status" value="1"/>
</dbReference>
<name>A0ABR7LTA3_9ACTN</name>
<dbReference type="PANTHER" id="PTHR30461">
    <property type="entry name" value="DNA-INVERTASE FROM LAMBDOID PROPHAGE"/>
    <property type="match status" value="1"/>
</dbReference>
<evidence type="ECO:0000259" key="2">
    <source>
        <dbReference type="Pfam" id="PF13408"/>
    </source>
</evidence>
<comment type="caution">
    <text evidence="3">The sequence shown here is derived from an EMBL/GenBank/DDBJ whole genome shotgun (WGS) entry which is preliminary data.</text>
</comment>
<evidence type="ECO:0000313" key="4">
    <source>
        <dbReference type="Proteomes" id="UP000805614"/>
    </source>
</evidence>
<evidence type="ECO:0000313" key="3">
    <source>
        <dbReference type="EMBL" id="MBC6468076.1"/>
    </source>
</evidence>
<reference evidence="3 4" key="1">
    <citation type="submission" date="2020-06" db="EMBL/GenBank/DDBJ databases">
        <title>Actinomadura xiongansis sp. nov., isolated from soil of Baiyangdian.</title>
        <authorList>
            <person name="Zhang X."/>
        </authorList>
    </citation>
    <scope>NUCLEOTIDE SEQUENCE [LARGE SCALE GENOMIC DNA]</scope>
    <source>
        <strain evidence="3 4">HBUM206468</strain>
    </source>
</reference>
<dbReference type="InterPro" id="IPR038109">
    <property type="entry name" value="DNA_bind_recomb_sf"/>
</dbReference>
<dbReference type="Gene3D" id="3.90.1750.20">
    <property type="entry name" value="Putative Large Serine Recombinase, Chain B, Domain 2"/>
    <property type="match status" value="1"/>
</dbReference>
<accession>A0ABR7LTA3</accession>
<feature type="domain" description="Recombinase" evidence="1">
    <location>
        <begin position="2"/>
        <end position="69"/>
    </location>
</feature>
<dbReference type="InterPro" id="IPR050639">
    <property type="entry name" value="SSR_resolvase"/>
</dbReference>
<dbReference type="InterPro" id="IPR025827">
    <property type="entry name" value="Zn_ribbon_recom_dom"/>
</dbReference>
<organism evidence="3 4">
    <name type="scientific">Actinomadura alba</name>
    <dbReference type="NCBI Taxonomy" id="406431"/>
    <lineage>
        <taxon>Bacteria</taxon>
        <taxon>Bacillati</taxon>
        <taxon>Actinomycetota</taxon>
        <taxon>Actinomycetes</taxon>
        <taxon>Streptosporangiales</taxon>
        <taxon>Thermomonosporaceae</taxon>
        <taxon>Actinomadura</taxon>
    </lineage>
</organism>
<protein>
    <submittedName>
        <fullName evidence="3">Recombinase family protein</fullName>
    </submittedName>
</protein>
<keyword evidence="4" id="KW-1185">Reference proteome</keyword>
<evidence type="ECO:0000259" key="1">
    <source>
        <dbReference type="Pfam" id="PF07508"/>
    </source>
</evidence>
<gene>
    <name evidence="3" type="ORF">HKK74_21635</name>
</gene>
<dbReference type="EMBL" id="JABVEC010000016">
    <property type="protein sequence ID" value="MBC6468076.1"/>
    <property type="molecule type" value="Genomic_DNA"/>
</dbReference>
<dbReference type="Pfam" id="PF07508">
    <property type="entry name" value="Recombinase"/>
    <property type="match status" value="1"/>
</dbReference>
<dbReference type="Proteomes" id="UP000805614">
    <property type="component" value="Unassembled WGS sequence"/>
</dbReference>
<dbReference type="InterPro" id="IPR011109">
    <property type="entry name" value="DNA_bind_recombinase_dom"/>
</dbReference>
<proteinExistence type="predicted"/>